<dbReference type="PANTHER" id="PTHR43179:SF7">
    <property type="entry name" value="RHAMNOSYLTRANSFERASE WBBL"/>
    <property type="match status" value="1"/>
</dbReference>
<name>A0A0K2GG31_NITMO</name>
<gene>
    <name evidence="2" type="ORF">NITMOv2_3513</name>
</gene>
<dbReference type="PATRIC" id="fig|42253.5.peg.3464"/>
<keyword evidence="3" id="KW-1185">Reference proteome</keyword>
<dbReference type="GO" id="GO:0016740">
    <property type="term" value="F:transferase activity"/>
    <property type="evidence" value="ECO:0007669"/>
    <property type="project" value="UniProtKB-KW"/>
</dbReference>
<keyword evidence="2" id="KW-0808">Transferase</keyword>
<organism evidence="2 3">
    <name type="scientific">Nitrospira moscoviensis</name>
    <dbReference type="NCBI Taxonomy" id="42253"/>
    <lineage>
        <taxon>Bacteria</taxon>
        <taxon>Pseudomonadati</taxon>
        <taxon>Nitrospirota</taxon>
        <taxon>Nitrospiria</taxon>
        <taxon>Nitrospirales</taxon>
        <taxon>Nitrospiraceae</taxon>
        <taxon>Nitrospira</taxon>
    </lineage>
</organism>
<evidence type="ECO:0000313" key="3">
    <source>
        <dbReference type="Proteomes" id="UP000069205"/>
    </source>
</evidence>
<dbReference type="AlphaFoldDB" id="A0A0K2GG31"/>
<feature type="domain" description="Glycosyltransferase 2-like" evidence="1">
    <location>
        <begin position="9"/>
        <end position="161"/>
    </location>
</feature>
<evidence type="ECO:0000313" key="2">
    <source>
        <dbReference type="EMBL" id="ALA59905.1"/>
    </source>
</evidence>
<dbReference type="KEGG" id="nmv:NITMOv2_3513"/>
<reference evidence="2 3" key="1">
    <citation type="journal article" date="2015" name="Proc. Natl. Acad. Sci. U.S.A.">
        <title>Expanded metabolic versatility of ubiquitous nitrite-oxidizing bacteria from the genus Nitrospira.</title>
        <authorList>
            <person name="Koch H."/>
            <person name="Lucker S."/>
            <person name="Albertsen M."/>
            <person name="Kitzinger K."/>
            <person name="Herbold C."/>
            <person name="Spieck E."/>
            <person name="Nielsen P.H."/>
            <person name="Wagner M."/>
            <person name="Daims H."/>
        </authorList>
    </citation>
    <scope>NUCLEOTIDE SEQUENCE [LARGE SCALE GENOMIC DNA]</scope>
    <source>
        <strain evidence="2 3">NSP M-1</strain>
    </source>
</reference>
<sequence length="267" mass="30683">MTDRAHLISLVIPLYNQLHYTRQCLESIRRHTPQPYELILVDNASSDGTPEYLQDQQATVITNKTNLGCAKAWNQGVRASSGRVIGILNNDIVVTPGWLEGLLRYMEGTSHGIVSPAAREGPLNYELEAYAREFTGCCRNAVRAELYGACFLVRREVFDRIGLFDEGFAYGGCEDIDFFWRAQESGFSIGTTGSVLIHHFGMVTQDAIKRSETKAYPAENLAHFKKKWNRTIRGNWFQRRWTDFHSAWRRRYEQFRYGHTLVEKNYG</sequence>
<protein>
    <submittedName>
        <fullName evidence="2">Glycosyl transferase family 2</fullName>
    </submittedName>
</protein>
<dbReference type="EMBL" id="CP011801">
    <property type="protein sequence ID" value="ALA59905.1"/>
    <property type="molecule type" value="Genomic_DNA"/>
</dbReference>
<evidence type="ECO:0000259" key="1">
    <source>
        <dbReference type="Pfam" id="PF00535"/>
    </source>
</evidence>
<dbReference type="SUPFAM" id="SSF53448">
    <property type="entry name" value="Nucleotide-diphospho-sugar transferases"/>
    <property type="match status" value="1"/>
</dbReference>
<dbReference type="STRING" id="42253.NITMOv2_3513"/>
<dbReference type="PANTHER" id="PTHR43179">
    <property type="entry name" value="RHAMNOSYLTRANSFERASE WBBL"/>
    <property type="match status" value="1"/>
</dbReference>
<dbReference type="InterPro" id="IPR029044">
    <property type="entry name" value="Nucleotide-diphossugar_trans"/>
</dbReference>
<dbReference type="RefSeq" id="WP_053380843.1">
    <property type="nucleotide sequence ID" value="NZ_CP011801.1"/>
</dbReference>
<dbReference type="Gene3D" id="3.90.550.10">
    <property type="entry name" value="Spore Coat Polysaccharide Biosynthesis Protein SpsA, Chain A"/>
    <property type="match status" value="1"/>
</dbReference>
<dbReference type="OrthoDB" id="9771846at2"/>
<proteinExistence type="predicted"/>
<dbReference type="Pfam" id="PF00535">
    <property type="entry name" value="Glycos_transf_2"/>
    <property type="match status" value="1"/>
</dbReference>
<accession>A0A0K2GG31</accession>
<dbReference type="InterPro" id="IPR001173">
    <property type="entry name" value="Glyco_trans_2-like"/>
</dbReference>
<dbReference type="Proteomes" id="UP000069205">
    <property type="component" value="Chromosome"/>
</dbReference>
<dbReference type="CDD" id="cd04186">
    <property type="entry name" value="GT_2_like_c"/>
    <property type="match status" value="1"/>
</dbReference>